<comment type="similarity">
    <text evidence="3">Belongs to the beta-catenin family.</text>
</comment>
<keyword evidence="9" id="KW-1185">Reference proteome</keyword>
<dbReference type="InterPro" id="IPR000225">
    <property type="entry name" value="Armadillo"/>
</dbReference>
<dbReference type="GO" id="GO:0043537">
    <property type="term" value="P:negative regulation of blood vessel endothelial cell migration"/>
    <property type="evidence" value="ECO:0007669"/>
    <property type="project" value="Ensembl"/>
</dbReference>
<dbReference type="Ensembl" id="ENSECAT00000073035.2">
    <property type="protein sequence ID" value="ENSECAP00000054851.2"/>
    <property type="gene ID" value="ENSECAG00000020592.4"/>
</dbReference>
<dbReference type="SMART" id="SM00185">
    <property type="entry name" value="ARM"/>
    <property type="match status" value="12"/>
</dbReference>
<dbReference type="GO" id="GO:0005829">
    <property type="term" value="C:cytosol"/>
    <property type="evidence" value="ECO:0007669"/>
    <property type="project" value="Ensembl"/>
</dbReference>
<comment type="subcellular location">
    <subcellularLocation>
        <location evidence="2">Cell junction</location>
        <location evidence="2">Adherens junction</location>
    </subcellularLocation>
    <subcellularLocation>
        <location evidence="1">Cytoplasm</location>
    </subcellularLocation>
</comment>
<dbReference type="Gene3D" id="1.25.10.10">
    <property type="entry name" value="Leucine-rich Repeat Variant"/>
    <property type="match status" value="1"/>
</dbReference>
<feature type="repeat" description="ARM" evidence="6">
    <location>
        <begin position="480"/>
        <end position="523"/>
    </location>
</feature>
<evidence type="ECO:0000313" key="8">
    <source>
        <dbReference type="Ensembl" id="ENSECAP00000054851.2"/>
    </source>
</evidence>
<evidence type="ECO:0000256" key="3">
    <source>
        <dbReference type="ARBA" id="ARBA00005462"/>
    </source>
</evidence>
<evidence type="ECO:0000256" key="5">
    <source>
        <dbReference type="ARBA" id="ARBA00022737"/>
    </source>
</evidence>
<dbReference type="GO" id="GO:0043588">
    <property type="term" value="P:skin development"/>
    <property type="evidence" value="ECO:0007669"/>
    <property type="project" value="Ensembl"/>
</dbReference>
<dbReference type="GO" id="GO:0060070">
    <property type="term" value="P:canonical Wnt signaling pathway"/>
    <property type="evidence" value="ECO:0000318"/>
    <property type="project" value="GO_Central"/>
</dbReference>
<dbReference type="GO" id="GO:0086073">
    <property type="term" value="P:bundle of His cell-Purkinje myocyte adhesion involved in cell communication"/>
    <property type="evidence" value="ECO:0007669"/>
    <property type="project" value="Ensembl"/>
</dbReference>
<dbReference type="GO" id="GO:0098609">
    <property type="term" value="P:cell-cell adhesion"/>
    <property type="evidence" value="ECO:0000318"/>
    <property type="project" value="GO_Central"/>
</dbReference>
<dbReference type="FunCoup" id="A0A5F5Q220">
    <property type="interactions" value="492"/>
</dbReference>
<accession>A0A5F5Q220</accession>
<name>A0A5F5Q220_HORSE</name>
<dbReference type="GO" id="GO:0071681">
    <property type="term" value="P:cellular response to indole-3-methanol"/>
    <property type="evidence" value="ECO:0007669"/>
    <property type="project" value="Ensembl"/>
</dbReference>
<dbReference type="STRING" id="9796.ENSECAP00000054851"/>
<dbReference type="FunFam" id="1.25.10.10:FF:000015">
    <property type="entry name" value="Catenin beta-1"/>
    <property type="match status" value="1"/>
</dbReference>
<dbReference type="GO" id="GO:0050982">
    <property type="term" value="P:detection of mechanical stimulus"/>
    <property type="evidence" value="ECO:0007669"/>
    <property type="project" value="Ensembl"/>
</dbReference>
<dbReference type="Bgee" id="ENSECAG00000020592">
    <property type="expression patterns" value="Expressed in zone of skin and 23 other cell types or tissues"/>
</dbReference>
<reference evidence="8 9" key="1">
    <citation type="journal article" date="2009" name="Science">
        <title>Genome sequence, comparative analysis, and population genetics of the domestic horse.</title>
        <authorList>
            <consortium name="Broad Institute Genome Sequencing Platform"/>
            <consortium name="Broad Institute Whole Genome Assembly Team"/>
            <person name="Wade C.M."/>
            <person name="Giulotto E."/>
            <person name="Sigurdsson S."/>
            <person name="Zoli M."/>
            <person name="Gnerre S."/>
            <person name="Imsland F."/>
            <person name="Lear T.L."/>
            <person name="Adelson D.L."/>
            <person name="Bailey E."/>
            <person name="Bellone R.R."/>
            <person name="Bloecker H."/>
            <person name="Distl O."/>
            <person name="Edgar R.C."/>
            <person name="Garber M."/>
            <person name="Leeb T."/>
            <person name="Mauceli E."/>
            <person name="MacLeod J.N."/>
            <person name="Penedo M.C.T."/>
            <person name="Raison J.M."/>
            <person name="Sharpe T."/>
            <person name="Vogel J."/>
            <person name="Andersson L."/>
            <person name="Antczak D.F."/>
            <person name="Biagi T."/>
            <person name="Binns M.M."/>
            <person name="Chowdhary B.P."/>
            <person name="Coleman S.J."/>
            <person name="Della Valle G."/>
            <person name="Fryc S."/>
            <person name="Guerin G."/>
            <person name="Hasegawa T."/>
            <person name="Hill E.W."/>
            <person name="Jurka J."/>
            <person name="Kiialainen A."/>
            <person name="Lindgren G."/>
            <person name="Liu J."/>
            <person name="Magnani E."/>
            <person name="Mickelson J.R."/>
            <person name="Murray J."/>
            <person name="Nergadze S.G."/>
            <person name="Onofrio R."/>
            <person name="Pedroni S."/>
            <person name="Piras M.F."/>
            <person name="Raudsepp T."/>
            <person name="Rocchi M."/>
            <person name="Roeed K.H."/>
            <person name="Ryder O.A."/>
            <person name="Searle S."/>
            <person name="Skow L."/>
            <person name="Swinburne J.E."/>
            <person name="Syvaenen A.C."/>
            <person name="Tozaki T."/>
            <person name="Valberg S.J."/>
            <person name="Vaudin M."/>
            <person name="White J.R."/>
            <person name="Zody M.C."/>
            <person name="Lander E.S."/>
            <person name="Lindblad-Toh K."/>
        </authorList>
    </citation>
    <scope>NUCLEOTIDE SEQUENCE [LARGE SCALE GENOMIC DNA]</scope>
    <source>
        <strain evidence="8 9">Thoroughbred</strain>
    </source>
</reference>
<reference evidence="8" key="2">
    <citation type="submission" date="2025-08" db="UniProtKB">
        <authorList>
            <consortium name="Ensembl"/>
        </authorList>
    </citation>
    <scope>IDENTIFICATION</scope>
    <source>
        <strain evidence="8">Thoroughbred</strain>
    </source>
</reference>
<dbReference type="GO" id="GO:0045296">
    <property type="term" value="F:cadherin binding"/>
    <property type="evidence" value="ECO:0000318"/>
    <property type="project" value="GO_Central"/>
</dbReference>
<dbReference type="Proteomes" id="UP000002281">
    <property type="component" value="Chromosome 11"/>
</dbReference>
<feature type="repeat" description="ARM" evidence="6">
    <location>
        <begin position="184"/>
        <end position="227"/>
    </location>
</feature>
<dbReference type="GO" id="GO:0045294">
    <property type="term" value="F:alpha-catenin binding"/>
    <property type="evidence" value="ECO:0000318"/>
    <property type="project" value="GO_Central"/>
</dbReference>
<dbReference type="GO" id="GO:0005634">
    <property type="term" value="C:nucleus"/>
    <property type="evidence" value="ECO:0000318"/>
    <property type="project" value="GO_Central"/>
</dbReference>
<dbReference type="GeneTree" id="ENSGT00940000156395"/>
<dbReference type="GO" id="GO:0071665">
    <property type="term" value="C:gamma-catenin-TCF7L2 complex"/>
    <property type="evidence" value="ECO:0007669"/>
    <property type="project" value="Ensembl"/>
</dbReference>
<protein>
    <submittedName>
        <fullName evidence="8">Junction plakoglobin</fullName>
    </submittedName>
</protein>
<dbReference type="InterPro" id="IPR013284">
    <property type="entry name" value="Beta-catenin"/>
</dbReference>
<dbReference type="GO" id="GO:0045766">
    <property type="term" value="P:positive regulation of angiogenesis"/>
    <property type="evidence" value="ECO:0007669"/>
    <property type="project" value="Ensembl"/>
</dbReference>
<dbReference type="GO" id="GO:0001533">
    <property type="term" value="C:cornified envelope"/>
    <property type="evidence" value="ECO:0007669"/>
    <property type="project" value="Ensembl"/>
</dbReference>
<dbReference type="GO" id="GO:0005882">
    <property type="term" value="C:intermediate filament"/>
    <property type="evidence" value="ECO:0007669"/>
    <property type="project" value="Ensembl"/>
</dbReference>
<feature type="repeat" description="ARM" evidence="6">
    <location>
        <begin position="268"/>
        <end position="310"/>
    </location>
</feature>
<dbReference type="GO" id="GO:0002159">
    <property type="term" value="P:desmosome assembly"/>
    <property type="evidence" value="ECO:0007669"/>
    <property type="project" value="Ensembl"/>
</dbReference>
<feature type="repeat" description="ARM" evidence="6">
    <location>
        <begin position="226"/>
        <end position="268"/>
    </location>
</feature>
<dbReference type="GO" id="GO:0030018">
    <property type="term" value="C:Z disc"/>
    <property type="evidence" value="ECO:0007669"/>
    <property type="project" value="Ensembl"/>
</dbReference>
<evidence type="ECO:0000256" key="6">
    <source>
        <dbReference type="PROSITE-ProRule" id="PRU00259"/>
    </source>
</evidence>
<dbReference type="GO" id="GO:0098911">
    <property type="term" value="P:regulation of ventricular cardiac muscle cell action potential"/>
    <property type="evidence" value="ECO:0007669"/>
    <property type="project" value="Ensembl"/>
</dbReference>
<dbReference type="GO" id="GO:0042127">
    <property type="term" value="P:regulation of cell population proliferation"/>
    <property type="evidence" value="ECO:0007669"/>
    <property type="project" value="Ensembl"/>
</dbReference>
<reference evidence="8" key="3">
    <citation type="submission" date="2025-09" db="UniProtKB">
        <authorList>
            <consortium name="Ensembl"/>
        </authorList>
    </citation>
    <scope>IDENTIFICATION</scope>
    <source>
        <strain evidence="8">Thoroughbred</strain>
    </source>
</reference>
<dbReference type="ExpressionAtlas" id="A0A5F5Q220">
    <property type="expression patterns" value="baseline"/>
</dbReference>
<dbReference type="InterPro" id="IPR011989">
    <property type="entry name" value="ARM-like"/>
</dbReference>
<dbReference type="SUPFAM" id="SSF48371">
    <property type="entry name" value="ARM repeat"/>
    <property type="match status" value="1"/>
</dbReference>
<evidence type="ECO:0000313" key="9">
    <source>
        <dbReference type="Proteomes" id="UP000002281"/>
    </source>
</evidence>
<evidence type="ECO:0000256" key="2">
    <source>
        <dbReference type="ARBA" id="ARBA00004536"/>
    </source>
</evidence>
<dbReference type="GO" id="GO:0042307">
    <property type="term" value="P:positive regulation of protein import into nucleus"/>
    <property type="evidence" value="ECO:0007669"/>
    <property type="project" value="Ensembl"/>
</dbReference>
<dbReference type="PaxDb" id="9796-ENSECAP00000054851"/>
<dbReference type="GO" id="GO:0014704">
    <property type="term" value="C:intercalated disc"/>
    <property type="evidence" value="ECO:0007669"/>
    <property type="project" value="Ensembl"/>
</dbReference>
<dbReference type="GO" id="GO:0072659">
    <property type="term" value="P:protein localization to plasma membrane"/>
    <property type="evidence" value="ECO:0007669"/>
    <property type="project" value="Ensembl"/>
</dbReference>
<feature type="repeat" description="ARM" evidence="6">
    <location>
        <begin position="391"/>
        <end position="433"/>
    </location>
</feature>
<evidence type="ECO:0000256" key="1">
    <source>
        <dbReference type="ARBA" id="ARBA00004496"/>
    </source>
</evidence>
<dbReference type="AlphaFoldDB" id="A0A5F5Q220"/>
<feature type="repeat" description="ARM" evidence="6">
    <location>
        <begin position="310"/>
        <end position="353"/>
    </location>
</feature>
<dbReference type="InterPro" id="IPR016024">
    <property type="entry name" value="ARM-type_fold"/>
</dbReference>
<dbReference type="GO" id="GO:0005912">
    <property type="term" value="C:adherens junction"/>
    <property type="evidence" value="ECO:0000318"/>
    <property type="project" value="GO_Central"/>
</dbReference>
<feature type="repeat" description="ARM" evidence="6">
    <location>
        <begin position="142"/>
        <end position="180"/>
    </location>
</feature>
<dbReference type="GO" id="GO:0086091">
    <property type="term" value="P:regulation of heart rate by cardiac conduction"/>
    <property type="evidence" value="ECO:0007669"/>
    <property type="project" value="Ensembl"/>
</dbReference>
<dbReference type="GO" id="GO:0030057">
    <property type="term" value="C:desmosome"/>
    <property type="evidence" value="ECO:0007669"/>
    <property type="project" value="Ensembl"/>
</dbReference>
<dbReference type="GO" id="GO:0003713">
    <property type="term" value="F:transcription coactivator activity"/>
    <property type="evidence" value="ECO:0000318"/>
    <property type="project" value="GO_Central"/>
</dbReference>
<dbReference type="PRINTS" id="PR01869">
    <property type="entry name" value="BCATNINFAMLY"/>
</dbReference>
<evidence type="ECO:0000256" key="4">
    <source>
        <dbReference type="ARBA" id="ARBA00022490"/>
    </source>
</evidence>
<organism evidence="8 9">
    <name type="scientific">Equus caballus</name>
    <name type="common">Horse</name>
    <dbReference type="NCBI Taxonomy" id="9796"/>
    <lineage>
        <taxon>Eukaryota</taxon>
        <taxon>Metazoa</taxon>
        <taxon>Chordata</taxon>
        <taxon>Craniata</taxon>
        <taxon>Vertebrata</taxon>
        <taxon>Euteleostomi</taxon>
        <taxon>Mammalia</taxon>
        <taxon>Eutheria</taxon>
        <taxon>Laurasiatheria</taxon>
        <taxon>Perissodactyla</taxon>
        <taxon>Equidae</taxon>
        <taxon>Equus</taxon>
    </lineage>
</organism>
<feature type="repeat" description="ARM" evidence="6">
    <location>
        <begin position="433"/>
        <end position="475"/>
    </location>
</feature>
<dbReference type="GO" id="GO:0001954">
    <property type="term" value="P:positive regulation of cell-matrix adhesion"/>
    <property type="evidence" value="ECO:0007669"/>
    <property type="project" value="Ensembl"/>
</dbReference>
<keyword evidence="5" id="KW-0677">Repeat</keyword>
<dbReference type="Pfam" id="PF00514">
    <property type="entry name" value="Arm"/>
    <property type="match status" value="3"/>
</dbReference>
<evidence type="ECO:0000256" key="7">
    <source>
        <dbReference type="SAM" id="MobiDB-lite"/>
    </source>
</evidence>
<dbReference type="GO" id="GO:0016477">
    <property type="term" value="P:cell migration"/>
    <property type="evidence" value="ECO:0007669"/>
    <property type="project" value="Ensembl"/>
</dbReference>
<dbReference type="GO" id="GO:0016342">
    <property type="term" value="C:catenin complex"/>
    <property type="evidence" value="ECO:0000318"/>
    <property type="project" value="GO_Central"/>
</dbReference>
<dbReference type="GO" id="GO:0016922">
    <property type="term" value="F:nuclear receptor binding"/>
    <property type="evidence" value="ECO:0000318"/>
    <property type="project" value="GO_Central"/>
</dbReference>
<dbReference type="InParanoid" id="A0A5F5Q220"/>
<evidence type="ECO:0000313" key="10">
    <source>
        <dbReference type="VGNC" id="VGNC:19233"/>
    </source>
</evidence>
<dbReference type="GO" id="GO:0019903">
    <property type="term" value="F:protein phosphatase binding"/>
    <property type="evidence" value="ECO:0000318"/>
    <property type="project" value="GO_Central"/>
</dbReference>
<sequence>MDVMNLIEQPIKVTEWQQTYTYDSGIHSGANTCVPSVSSKGMMEEDEACGRQYTLKKTTTYTQGVPQSQGDLEYQMSTTARAKRVREAMCPGVTSQESSLLLDTQVEGQTTNLQRLAEPSQLLKSAIVHLINYQDDAELATRALPELTKLLNDEDPVVVTKAAMIVNQLSKKEASRRALMGSPQLVAAVVRTMQNTSDLDTARCTTSILHNLSHHREGLLAIFKSGGIPALVRMLSSPVESVLFYAITTLHNLLLYQEGAKMAVRLADGLQKMVPLLNKNNPKFLAITTDCLQLLAYGNQESKLIILANGGPQVLVQIMRNYSYEKLLWTTSRVLKVLSVCPSNKPAIVEAGGMQALGKHLTSNSPRLVQNCLWTLRNLSDVATKQEGLESVLKILVNQLSVDDVNVLTCATGTLSNLTCNNSKNKTLVTQNSGVEALIHAILRAGDKDDITEPAVCALRHLTSRHPEAEMAQNSVRLNYGIPAIVKLLNQPNQWPLVKATIGLIRNLALCPANHAPLQEAAVIPRLVQLLVKAHQDAQRHVAAGTQQPYTDGVRMEEIVEGCTGALHILARDPMNRMEIFRLNTIPLFVQLLYSSVENIQRVAAGVLCELAQDKEAADAIDAEGASAPLMELLHSHNEGTATYAAAVLFRISEDKNPDYRKRVSVELTNSLFKHDPAAWEAAQSMIPINEPYGDGECVPSPQDPGEPCGRGCVAVGEGEARLQDQRTSGNHRAAPPCPLGPLTREFGGIRPTGGEQMERRRLRSPDPLQRGLQTLNGALSPPQTWMPPTAPCTRATCPWTAWTCTWTWTGTIPLTPTATASGPPTPWRTTSRPSRLAPVRCLPLCSPPSCLRAAETCFPVLLEPSALGGPPF</sequence>
<dbReference type="GO" id="GO:0106006">
    <property type="term" value="F:cytoskeletal protein-membrane anchor activity"/>
    <property type="evidence" value="ECO:0007669"/>
    <property type="project" value="Ensembl"/>
</dbReference>
<dbReference type="GO" id="GO:0005737">
    <property type="term" value="C:cytoplasm"/>
    <property type="evidence" value="ECO:0000318"/>
    <property type="project" value="GO_Central"/>
</dbReference>
<feature type="repeat" description="ARM" evidence="6">
    <location>
        <begin position="584"/>
        <end position="626"/>
    </location>
</feature>
<proteinExistence type="inferred from homology"/>
<dbReference type="PROSITE" id="PS50176">
    <property type="entry name" value="ARM_REPEAT"/>
    <property type="match status" value="9"/>
</dbReference>
<dbReference type="GO" id="GO:0032993">
    <property type="term" value="C:protein-DNA complex"/>
    <property type="evidence" value="ECO:0007669"/>
    <property type="project" value="Ensembl"/>
</dbReference>
<feature type="region of interest" description="Disordered" evidence="7">
    <location>
        <begin position="726"/>
        <end position="764"/>
    </location>
</feature>
<dbReference type="PANTHER" id="PTHR45976">
    <property type="entry name" value="ARMADILLO SEGMENT POLARITY PROTEIN"/>
    <property type="match status" value="1"/>
</dbReference>
<dbReference type="VGNC" id="VGNC:19233">
    <property type="gene designation" value="JUP"/>
</dbReference>
<gene>
    <name evidence="8 10" type="primary">JUP</name>
</gene>
<keyword evidence="4" id="KW-0963">Cytoplasm</keyword>
<dbReference type="GO" id="GO:0045944">
    <property type="term" value="P:positive regulation of transcription by RNA polymerase II"/>
    <property type="evidence" value="ECO:0000318"/>
    <property type="project" value="GO_Central"/>
</dbReference>